<evidence type="ECO:0000313" key="3">
    <source>
        <dbReference type="Proteomes" id="UP000799428"/>
    </source>
</evidence>
<accession>A0A6G1KPB4</accession>
<evidence type="ECO:0000313" key="2">
    <source>
        <dbReference type="EMBL" id="KAF2714385.1"/>
    </source>
</evidence>
<gene>
    <name evidence="2" type="ORF">K504DRAFT_2376</name>
</gene>
<keyword evidence="3" id="KW-1185">Reference proteome</keyword>
<reference evidence="2" key="1">
    <citation type="journal article" date="2020" name="Stud. Mycol.">
        <title>101 Dothideomycetes genomes: a test case for predicting lifestyles and emergence of pathogens.</title>
        <authorList>
            <person name="Haridas S."/>
            <person name="Albert R."/>
            <person name="Binder M."/>
            <person name="Bloem J."/>
            <person name="Labutti K."/>
            <person name="Salamov A."/>
            <person name="Andreopoulos B."/>
            <person name="Baker S."/>
            <person name="Barry K."/>
            <person name="Bills G."/>
            <person name="Bluhm B."/>
            <person name="Cannon C."/>
            <person name="Castanera R."/>
            <person name="Culley D."/>
            <person name="Daum C."/>
            <person name="Ezra D."/>
            <person name="Gonzalez J."/>
            <person name="Henrissat B."/>
            <person name="Kuo A."/>
            <person name="Liang C."/>
            <person name="Lipzen A."/>
            <person name="Lutzoni F."/>
            <person name="Magnuson J."/>
            <person name="Mondo S."/>
            <person name="Nolan M."/>
            <person name="Ohm R."/>
            <person name="Pangilinan J."/>
            <person name="Park H.-J."/>
            <person name="Ramirez L."/>
            <person name="Alfaro M."/>
            <person name="Sun H."/>
            <person name="Tritt A."/>
            <person name="Yoshinaga Y."/>
            <person name="Zwiers L.-H."/>
            <person name="Turgeon B."/>
            <person name="Goodwin S."/>
            <person name="Spatafora J."/>
            <person name="Crous P."/>
            <person name="Grigoriev I."/>
        </authorList>
    </citation>
    <scope>NUCLEOTIDE SEQUENCE</scope>
    <source>
        <strain evidence="2">CBS 279.74</strain>
    </source>
</reference>
<proteinExistence type="predicted"/>
<sequence length="203" mass="22823">MRIDFSAKTSITRRTGSSKQWIVHARIHENARRGKARSNRPKRNIPPHWSRIGSIAQGYHRPLPGIGLDGPCRARMPAVRRDSSAQPIPGERNRPPGSSSGPLEIDSHPYAGFCRPTLGIFSRSFCAICHSLIYHPLLFLRSCFHGRHSKSQLSASRSFRLSSGCLMQVHLIARYTLVISERLGPRLAMLLPRFKSTKNRVIP</sequence>
<dbReference type="Proteomes" id="UP000799428">
    <property type="component" value="Unassembled WGS sequence"/>
</dbReference>
<feature type="compositionally biased region" description="Basic residues" evidence="1">
    <location>
        <begin position="33"/>
        <end position="45"/>
    </location>
</feature>
<name>A0A6G1KPB4_9PLEO</name>
<organism evidence="2 3">
    <name type="scientific">Pleomassaria siparia CBS 279.74</name>
    <dbReference type="NCBI Taxonomy" id="1314801"/>
    <lineage>
        <taxon>Eukaryota</taxon>
        <taxon>Fungi</taxon>
        <taxon>Dikarya</taxon>
        <taxon>Ascomycota</taxon>
        <taxon>Pezizomycotina</taxon>
        <taxon>Dothideomycetes</taxon>
        <taxon>Pleosporomycetidae</taxon>
        <taxon>Pleosporales</taxon>
        <taxon>Pleomassariaceae</taxon>
        <taxon>Pleomassaria</taxon>
    </lineage>
</organism>
<feature type="region of interest" description="Disordered" evidence="1">
    <location>
        <begin position="78"/>
        <end position="102"/>
    </location>
</feature>
<dbReference type="AlphaFoldDB" id="A0A6G1KPB4"/>
<dbReference type="EMBL" id="MU005764">
    <property type="protein sequence ID" value="KAF2714385.1"/>
    <property type="molecule type" value="Genomic_DNA"/>
</dbReference>
<protein>
    <submittedName>
        <fullName evidence="2">Uncharacterized protein</fullName>
    </submittedName>
</protein>
<evidence type="ECO:0000256" key="1">
    <source>
        <dbReference type="SAM" id="MobiDB-lite"/>
    </source>
</evidence>
<feature type="region of interest" description="Disordered" evidence="1">
    <location>
        <begin position="31"/>
        <end position="50"/>
    </location>
</feature>